<dbReference type="GO" id="GO:0005840">
    <property type="term" value="C:ribosome"/>
    <property type="evidence" value="ECO:0007669"/>
    <property type="project" value="UniProtKB-KW"/>
</dbReference>
<evidence type="ECO:0000313" key="5">
    <source>
        <dbReference type="EMBL" id="CCO17104.1"/>
    </source>
</evidence>
<evidence type="ECO:0000313" key="6">
    <source>
        <dbReference type="Proteomes" id="UP000198341"/>
    </source>
</evidence>
<dbReference type="RefSeq" id="XP_007512504.1">
    <property type="nucleotide sequence ID" value="XM_007512442.1"/>
</dbReference>
<dbReference type="PANTHER" id="PTHR12899">
    <property type="entry name" value="39S RIBOSOMAL PROTEIN L18, MITOCHONDRIAL"/>
    <property type="match status" value="1"/>
</dbReference>
<dbReference type="InterPro" id="IPR005484">
    <property type="entry name" value="Ribosomal_uL18_bac/plant/anim"/>
</dbReference>
<comment type="similarity">
    <text evidence="1">Belongs to the universal ribosomal protein uL18 family.</text>
</comment>
<evidence type="ECO:0000256" key="3">
    <source>
        <dbReference type="ARBA" id="ARBA00023274"/>
    </source>
</evidence>
<accession>K8EGI8</accession>
<evidence type="ECO:0000256" key="1">
    <source>
        <dbReference type="ARBA" id="ARBA00007116"/>
    </source>
</evidence>
<dbReference type="Proteomes" id="UP000198341">
    <property type="component" value="Chromosome 6"/>
</dbReference>
<dbReference type="AlphaFoldDB" id="K8EGI8"/>
<dbReference type="GeneID" id="19015203"/>
<keyword evidence="3" id="KW-0687">Ribonucleoprotein</keyword>
<gene>
    <name evidence="5" type="ORF">Bathy06g02230</name>
</gene>
<evidence type="ECO:0000256" key="4">
    <source>
        <dbReference type="SAM" id="MobiDB-lite"/>
    </source>
</evidence>
<feature type="region of interest" description="Disordered" evidence="4">
    <location>
        <begin position="124"/>
        <end position="145"/>
    </location>
</feature>
<dbReference type="EMBL" id="FO082273">
    <property type="protein sequence ID" value="CCO17104.1"/>
    <property type="molecule type" value="Genomic_DNA"/>
</dbReference>
<proteinExistence type="inferred from homology"/>
<keyword evidence="2" id="KW-0689">Ribosomal protein</keyword>
<reference evidence="5 6" key="1">
    <citation type="submission" date="2011-10" db="EMBL/GenBank/DDBJ databases">
        <authorList>
            <person name="Genoscope - CEA"/>
        </authorList>
    </citation>
    <scope>NUCLEOTIDE SEQUENCE [LARGE SCALE GENOMIC DNA]</scope>
    <source>
        <strain evidence="5 6">RCC 1105</strain>
    </source>
</reference>
<dbReference type="OrthoDB" id="1932324at2759"/>
<feature type="region of interest" description="Disordered" evidence="4">
    <location>
        <begin position="55"/>
        <end position="97"/>
    </location>
</feature>
<dbReference type="GO" id="GO:1990904">
    <property type="term" value="C:ribonucleoprotein complex"/>
    <property type="evidence" value="ECO:0007669"/>
    <property type="project" value="UniProtKB-KW"/>
</dbReference>
<dbReference type="SUPFAM" id="SSF53137">
    <property type="entry name" value="Translational machinery components"/>
    <property type="match status" value="1"/>
</dbReference>
<dbReference type="PANTHER" id="PTHR12899:SF16">
    <property type="entry name" value="OS02G0689700 PROTEIN"/>
    <property type="match status" value="1"/>
</dbReference>
<protein>
    <submittedName>
        <fullName evidence="5">Uncharacterized protein</fullName>
    </submittedName>
</protein>
<dbReference type="GO" id="GO:0006412">
    <property type="term" value="P:translation"/>
    <property type="evidence" value="ECO:0007669"/>
    <property type="project" value="InterPro"/>
</dbReference>
<organism evidence="5 6">
    <name type="scientific">Bathycoccus prasinos</name>
    <dbReference type="NCBI Taxonomy" id="41875"/>
    <lineage>
        <taxon>Eukaryota</taxon>
        <taxon>Viridiplantae</taxon>
        <taxon>Chlorophyta</taxon>
        <taxon>Mamiellophyceae</taxon>
        <taxon>Mamiellales</taxon>
        <taxon>Bathycoccaceae</taxon>
        <taxon>Bathycoccus</taxon>
    </lineage>
</organism>
<dbReference type="KEGG" id="bpg:Bathy06g02230"/>
<name>K8EGI8_9CHLO</name>
<dbReference type="GO" id="GO:0008097">
    <property type="term" value="F:5S rRNA binding"/>
    <property type="evidence" value="ECO:0007669"/>
    <property type="project" value="TreeGrafter"/>
</dbReference>
<dbReference type="Gene3D" id="3.30.420.100">
    <property type="match status" value="1"/>
</dbReference>
<dbReference type="GO" id="GO:0003735">
    <property type="term" value="F:structural constituent of ribosome"/>
    <property type="evidence" value="ECO:0007669"/>
    <property type="project" value="InterPro"/>
</dbReference>
<dbReference type="STRING" id="41875.K8EGI8"/>
<sequence>MSSSSEAVASIGGKVAHRLQVFFSNRHVVGRVVRPADGHIVASASTLEDRTRIARRKIGDEENNNSNSSSTDDENKSNPTEQKAEGRERLASTSDKSACKHIGKLLAERLKKIQLDAINFEGLQSSTSKKNEKYSGRRASFQPKRKRFGGKLSALLESLKENGVEIH</sequence>
<keyword evidence="6" id="KW-1185">Reference proteome</keyword>
<evidence type="ECO:0000256" key="2">
    <source>
        <dbReference type="ARBA" id="ARBA00022980"/>
    </source>
</evidence>